<dbReference type="EMBL" id="CP041345">
    <property type="protein sequence ID" value="QKG80857.1"/>
    <property type="molecule type" value="Genomic_DNA"/>
</dbReference>
<dbReference type="KEGG" id="ttz:FHG85_11475"/>
<reference evidence="1 2" key="1">
    <citation type="submission" date="2019-07" db="EMBL/GenBank/DDBJ databases">
        <title>Thalassofilum flectens gen. nov., sp. nov., a novel moderate thermophilic anaerobe from a shallow sea hot spring in Kunashir Island (Russia), representing a new family in the order Bacteroidales, and proposal of Thalassofilacea fam. nov.</title>
        <authorList>
            <person name="Kochetkova T.V."/>
            <person name="Podosokorskaya O.A."/>
            <person name="Novikov A."/>
            <person name="Elcheninov A.G."/>
            <person name="Toshchakov S.V."/>
            <person name="Kublanov I.V."/>
        </authorList>
    </citation>
    <scope>NUCLEOTIDE SEQUENCE [LARGE SCALE GENOMIC DNA]</scope>
    <source>
        <strain evidence="1 2">38-H</strain>
    </source>
</reference>
<name>A0A7D3XHY8_9BACT</name>
<protein>
    <submittedName>
        <fullName evidence="1">Uncharacterized protein</fullName>
    </submittedName>
</protein>
<dbReference type="Proteomes" id="UP000500961">
    <property type="component" value="Chromosome"/>
</dbReference>
<dbReference type="AlphaFoldDB" id="A0A7D3XHY8"/>
<evidence type="ECO:0000313" key="1">
    <source>
        <dbReference type="EMBL" id="QKG80857.1"/>
    </source>
</evidence>
<dbReference type="RefSeq" id="WP_173076028.1">
    <property type="nucleotide sequence ID" value="NZ_CP041345.1"/>
</dbReference>
<evidence type="ECO:0000313" key="2">
    <source>
        <dbReference type="Proteomes" id="UP000500961"/>
    </source>
</evidence>
<accession>A0A7D3XHY8</accession>
<sequence>MKPRAERAPAKRSALVELIPCHGGRDLIHTPQSTTGLFDGMEEGASHDVKINELITWIKNNKGSITNFDRSKFYNFNYWGNHPLEARLDGKKTRIYAEVFDDGKVNLKSPDVDFIINEKYHSGFYLSYKYDGKSEEAIRIWTYSYPDFTLLLKELGYTFTENFKKKIIATYKNYLANYSDDCNKIDVVFENVPDFVISDISIDDRVKYLKTLVGCTMFNGGWIWGKEKDTDEELAAFNLIKTQDNPKALIDRLLSEKVEGEPLLKKLDSRLSDVEFVFPDKNYGKFAGIMWDYIEKSYPVQDKLSLYKKLHDENKVFRWIHKLNGNFYSSSFGNDGVITISYNEVINTSYADYNGYLTLNENTKKQEFPVNAYDYIFLHFDIDLPALNVKKGDVCFVPAYVLHNLISERINESTKDFVRIGLDIASIAIGMSEIKAGVKGVRLFFQILEIGTALGDIALTGFEDKLNEIPEGAKFLKAFNTIALVSSIANIGQAAITRLNSTMPDEIATLRNIWKNNPEVKDIVKAHNPKAFNQIDNLGDELDKYDEWAKYAGDLGEELTHLDILINRLSNELQTLVINYKKIGKIEVVADNIILFKNAQNEVVGKIIENKFYLCHSGWGGDIVRNETRRTTIIGKYNADKPGGTHALLKTGILNASLSGKVDYRILSNPEIDNLLMQAQKAIDAGSNKLADELYERAWEINRQWLDEAIENNDVIRLISEPISDNLMLTNHYGKRVLSFFGREIDYLKSKGYILKGYEFIKK</sequence>
<proteinExistence type="predicted"/>
<organism evidence="1 2">
    <name type="scientific">Tenuifilum thalassicum</name>
    <dbReference type="NCBI Taxonomy" id="2590900"/>
    <lineage>
        <taxon>Bacteria</taxon>
        <taxon>Pseudomonadati</taxon>
        <taxon>Bacteroidota</taxon>
        <taxon>Bacteroidia</taxon>
        <taxon>Bacteroidales</taxon>
        <taxon>Tenuifilaceae</taxon>
        <taxon>Tenuifilum</taxon>
    </lineage>
</organism>
<keyword evidence="2" id="KW-1185">Reference proteome</keyword>
<gene>
    <name evidence="1" type="ORF">FHG85_11475</name>
</gene>